<dbReference type="Gene3D" id="2.60.40.420">
    <property type="entry name" value="Cupredoxins - blue copper proteins"/>
    <property type="match status" value="1"/>
</dbReference>
<feature type="binding site" evidence="5">
    <location>
        <position position="76"/>
    </location>
    <ligand>
        <name>Cu cation</name>
        <dbReference type="ChEBI" id="CHEBI:23378"/>
    </ligand>
</feature>
<dbReference type="InterPro" id="IPR028096">
    <property type="entry name" value="EfeO_Cupredoxin"/>
</dbReference>
<evidence type="ECO:0000256" key="5">
    <source>
        <dbReference type="PIRSR" id="PIRSR602386-1"/>
    </source>
</evidence>
<dbReference type="InterPro" id="IPR052721">
    <property type="entry name" value="ET_Amicyanin"/>
</dbReference>
<dbReference type="AlphaFoldDB" id="A7I9M5"/>
<dbReference type="EMBL" id="CP000780">
    <property type="protein sequence ID" value="ABS56436.1"/>
    <property type="molecule type" value="Genomic_DNA"/>
</dbReference>
<dbReference type="PANTHER" id="PTHR36507:SF1">
    <property type="entry name" value="BLL1555 PROTEIN"/>
    <property type="match status" value="1"/>
</dbReference>
<keyword evidence="8" id="KW-1185">Reference proteome</keyword>
<dbReference type="SUPFAM" id="SSF49503">
    <property type="entry name" value="Cupredoxins"/>
    <property type="match status" value="1"/>
</dbReference>
<sequence precursor="true">MQPRSPVVLMVGVLCVFAALICIAGCAGSPPPSRPSTPLYTPQTTILIGSAGVNPQVLVVDKGVTVTWLNLDMGVHTVTSDASDPDSFTSPPLVNNSRYQFTFTIPGTYGYHCTDNPSIKGTVIVH</sequence>
<proteinExistence type="predicted"/>
<name>A7I9M5_METB6</name>
<evidence type="ECO:0000313" key="7">
    <source>
        <dbReference type="EMBL" id="ABS56436.1"/>
    </source>
</evidence>
<evidence type="ECO:0000313" key="8">
    <source>
        <dbReference type="Proteomes" id="UP000002408"/>
    </source>
</evidence>
<reference evidence="8" key="1">
    <citation type="journal article" date="2015" name="Microbiology">
        <title>Genome of Methanoregula boonei 6A8 reveals adaptations to oligotrophic peatland environments.</title>
        <authorList>
            <person name="Braeuer S."/>
            <person name="Cadillo-Quiroz H."/>
            <person name="Kyrpides N."/>
            <person name="Woyke T."/>
            <person name="Goodwin L."/>
            <person name="Detter C."/>
            <person name="Podell S."/>
            <person name="Yavitt J.B."/>
            <person name="Zinder S.H."/>
        </authorList>
    </citation>
    <scope>NUCLEOTIDE SEQUENCE [LARGE SCALE GENOMIC DNA]</scope>
    <source>
        <strain evidence="8">DSM 21154 / JCM 14090 / 6A8</strain>
    </source>
</reference>
<dbReference type="HOGENOM" id="CLU_084115_2_0_2"/>
<dbReference type="GO" id="GO:0005507">
    <property type="term" value="F:copper ion binding"/>
    <property type="evidence" value="ECO:0007669"/>
    <property type="project" value="InterPro"/>
</dbReference>
<dbReference type="Proteomes" id="UP000002408">
    <property type="component" value="Chromosome"/>
</dbReference>
<evidence type="ECO:0000259" key="6">
    <source>
        <dbReference type="Pfam" id="PF13473"/>
    </source>
</evidence>
<evidence type="ECO:0000256" key="2">
    <source>
        <dbReference type="ARBA" id="ARBA00022448"/>
    </source>
</evidence>
<gene>
    <name evidence="7" type="ordered locus">Mboo_1921</name>
</gene>
<evidence type="ECO:0000256" key="4">
    <source>
        <dbReference type="ARBA" id="ARBA00022982"/>
    </source>
</evidence>
<dbReference type="PANTHER" id="PTHR36507">
    <property type="entry name" value="BLL1555 PROTEIN"/>
    <property type="match status" value="1"/>
</dbReference>
<organism evidence="7 8">
    <name type="scientific">Methanoregula boonei (strain DSM 21154 / JCM 14090 / 6A8)</name>
    <dbReference type="NCBI Taxonomy" id="456442"/>
    <lineage>
        <taxon>Archaea</taxon>
        <taxon>Methanobacteriati</taxon>
        <taxon>Methanobacteriota</taxon>
        <taxon>Stenosarchaea group</taxon>
        <taxon>Methanomicrobia</taxon>
        <taxon>Methanomicrobiales</taxon>
        <taxon>Methanoregulaceae</taxon>
        <taxon>Methanoregula</taxon>
    </lineage>
</organism>
<comment type="cofactor">
    <cofactor evidence="5">
        <name>Cu cation</name>
        <dbReference type="ChEBI" id="CHEBI:23378"/>
    </cofactor>
    <text evidence="5">Binds 1 copper ion per subunit.</text>
</comment>
<keyword evidence="2" id="KW-0813">Transport</keyword>
<keyword evidence="3" id="KW-0574">Periplasm</keyword>
<dbReference type="PRINTS" id="PR00155">
    <property type="entry name" value="AMICYANIN"/>
</dbReference>
<evidence type="ECO:0000256" key="1">
    <source>
        <dbReference type="ARBA" id="ARBA00004418"/>
    </source>
</evidence>
<feature type="binding site" evidence="5">
    <location>
        <position position="113"/>
    </location>
    <ligand>
        <name>Cu cation</name>
        <dbReference type="ChEBI" id="CHEBI:23378"/>
    </ligand>
</feature>
<dbReference type="RefSeq" id="WP_012107489.1">
    <property type="nucleotide sequence ID" value="NC_009712.1"/>
</dbReference>
<dbReference type="Pfam" id="PF13473">
    <property type="entry name" value="Cupredoxin_1"/>
    <property type="match status" value="1"/>
</dbReference>
<dbReference type="eggNOG" id="arCOG02929">
    <property type="taxonomic scope" value="Archaea"/>
</dbReference>
<dbReference type="GeneID" id="5410119"/>
<dbReference type="STRING" id="456442.Mboo_1921"/>
<dbReference type="InterPro" id="IPR008972">
    <property type="entry name" value="Cupredoxin"/>
</dbReference>
<dbReference type="KEGG" id="mbn:Mboo_1921"/>
<dbReference type="InterPro" id="IPR002386">
    <property type="entry name" value="Amicyanin/Pseudoazurin"/>
</dbReference>
<keyword evidence="5" id="KW-0479">Metal-binding</keyword>
<accession>A7I9M5</accession>
<evidence type="ECO:0000256" key="3">
    <source>
        <dbReference type="ARBA" id="ARBA00022764"/>
    </source>
</evidence>
<feature type="domain" description="EfeO-type cupredoxin-like" evidence="6">
    <location>
        <begin position="41"/>
        <end position="125"/>
    </location>
</feature>
<keyword evidence="5" id="KW-0186">Copper</keyword>
<protein>
    <submittedName>
        <fullName evidence="7">Blue (Type 1) copper domain protein</fullName>
    </submittedName>
</protein>
<dbReference type="GO" id="GO:0009055">
    <property type="term" value="F:electron transfer activity"/>
    <property type="evidence" value="ECO:0007669"/>
    <property type="project" value="InterPro"/>
</dbReference>
<comment type="subcellular location">
    <subcellularLocation>
        <location evidence="1">Periplasm</location>
    </subcellularLocation>
</comment>
<keyword evidence="4" id="KW-0249">Electron transport</keyword>
<dbReference type="GO" id="GO:0042597">
    <property type="term" value="C:periplasmic space"/>
    <property type="evidence" value="ECO:0007669"/>
    <property type="project" value="UniProtKB-SubCell"/>
</dbReference>